<reference evidence="1 2" key="1">
    <citation type="submission" date="2021-01" db="EMBL/GenBank/DDBJ databases">
        <title>Whole genome shotgun sequence of Asanoa iriomotensis NBRC 100142.</title>
        <authorList>
            <person name="Komaki H."/>
            <person name="Tamura T."/>
        </authorList>
    </citation>
    <scope>NUCLEOTIDE SEQUENCE [LARGE SCALE GENOMIC DNA]</scope>
    <source>
        <strain evidence="1 2">NBRC 100142</strain>
    </source>
</reference>
<evidence type="ECO:0000313" key="2">
    <source>
        <dbReference type="Proteomes" id="UP000624325"/>
    </source>
</evidence>
<gene>
    <name evidence="1" type="ORF">Air01nite_61140</name>
</gene>
<dbReference type="Proteomes" id="UP000624325">
    <property type="component" value="Unassembled WGS sequence"/>
</dbReference>
<accession>A0ABQ4CB74</accession>
<dbReference type="EMBL" id="BONC01000058">
    <property type="protein sequence ID" value="GIF60019.1"/>
    <property type="molecule type" value="Genomic_DNA"/>
</dbReference>
<protein>
    <submittedName>
        <fullName evidence="1">Uncharacterized protein</fullName>
    </submittedName>
</protein>
<evidence type="ECO:0000313" key="1">
    <source>
        <dbReference type="EMBL" id="GIF60019.1"/>
    </source>
</evidence>
<proteinExistence type="predicted"/>
<comment type="caution">
    <text evidence="1">The sequence shown here is derived from an EMBL/GenBank/DDBJ whole genome shotgun (WGS) entry which is preliminary data.</text>
</comment>
<organism evidence="1 2">
    <name type="scientific">Asanoa iriomotensis</name>
    <dbReference type="NCBI Taxonomy" id="234613"/>
    <lineage>
        <taxon>Bacteria</taxon>
        <taxon>Bacillati</taxon>
        <taxon>Actinomycetota</taxon>
        <taxon>Actinomycetes</taxon>
        <taxon>Micromonosporales</taxon>
        <taxon>Micromonosporaceae</taxon>
        <taxon>Asanoa</taxon>
    </lineage>
</organism>
<sequence>MQLSLDPTAADPDVAAVRQALAARDWPAASKVIAGLDGHTRTTMIDMVGDNADWTARLTTARGLEMGQAEARRRYDRLAALDPHHLPGQRQLLQQLCAKWGWSLEDMHAFATEATSRLSDGAHAPWSMFSGDPEARFREFRARAAGPRRFLPW</sequence>
<keyword evidence="2" id="KW-1185">Reference proteome</keyword>
<dbReference type="RefSeq" id="WP_239091076.1">
    <property type="nucleotide sequence ID" value="NZ_BAAALU010000039.1"/>
</dbReference>
<name>A0ABQ4CB74_9ACTN</name>